<dbReference type="PANTHER" id="PTHR37184">
    <property type="entry name" value="CLAVATA3/ESR (CLE)-RELATED PROTEIN 27"/>
    <property type="match status" value="1"/>
</dbReference>
<dbReference type="PANTHER" id="PTHR37184:SF2">
    <property type="entry name" value="CLAVATA3_ESR (CLE)-RELATED PROTEIN 43"/>
    <property type="match status" value="1"/>
</dbReference>
<dbReference type="Proteomes" id="UP001222027">
    <property type="component" value="Unassembled WGS sequence"/>
</dbReference>
<sequence>MSRRRRPFFCLVVLYAIFVCCCYRAVAIPVLRPETGGRDPEVMAVKRAAPSHAATSASGVDESKRRVPSCPDPLHNNVP</sequence>
<gene>
    <name evidence="3" type="ORF">OPV22_025587</name>
</gene>
<keyword evidence="4" id="KW-1185">Reference proteome</keyword>
<feature type="chain" id="PRO_5043350417" evidence="2">
    <location>
        <begin position="28"/>
        <end position="79"/>
    </location>
</feature>
<keyword evidence="2" id="KW-0732">Signal</keyword>
<accession>A0AAV8QJL7</accession>
<dbReference type="EMBL" id="JAQQAF010000007">
    <property type="protein sequence ID" value="KAJ8471244.1"/>
    <property type="molecule type" value="Genomic_DNA"/>
</dbReference>
<feature type="signal peptide" evidence="2">
    <location>
        <begin position="1"/>
        <end position="27"/>
    </location>
</feature>
<evidence type="ECO:0000313" key="4">
    <source>
        <dbReference type="Proteomes" id="UP001222027"/>
    </source>
</evidence>
<proteinExistence type="predicted"/>
<comment type="caution">
    <text evidence="3">The sequence shown here is derived from an EMBL/GenBank/DDBJ whole genome shotgun (WGS) entry which is preliminary data.</text>
</comment>
<dbReference type="AlphaFoldDB" id="A0AAV8QJL7"/>
<organism evidence="3 4">
    <name type="scientific">Ensete ventricosum</name>
    <name type="common">Abyssinian banana</name>
    <name type="synonym">Musa ensete</name>
    <dbReference type="NCBI Taxonomy" id="4639"/>
    <lineage>
        <taxon>Eukaryota</taxon>
        <taxon>Viridiplantae</taxon>
        <taxon>Streptophyta</taxon>
        <taxon>Embryophyta</taxon>
        <taxon>Tracheophyta</taxon>
        <taxon>Spermatophyta</taxon>
        <taxon>Magnoliopsida</taxon>
        <taxon>Liliopsida</taxon>
        <taxon>Zingiberales</taxon>
        <taxon>Musaceae</taxon>
        <taxon>Ensete</taxon>
    </lineage>
</organism>
<reference evidence="3 4" key="1">
    <citation type="submission" date="2022-12" db="EMBL/GenBank/DDBJ databases">
        <title>Chromosome-scale assembly of the Ensete ventricosum genome.</title>
        <authorList>
            <person name="Dussert Y."/>
            <person name="Stocks J."/>
            <person name="Wendawek A."/>
            <person name="Woldeyes F."/>
            <person name="Nichols R.A."/>
            <person name="Borrell J.S."/>
        </authorList>
    </citation>
    <scope>NUCLEOTIDE SEQUENCE [LARGE SCALE GENOMIC DNA]</scope>
    <source>
        <strain evidence="4">cv. Maze</strain>
        <tissue evidence="3">Seeds</tissue>
    </source>
</reference>
<dbReference type="InterPro" id="IPR040274">
    <property type="entry name" value="CLE27/CLE43"/>
</dbReference>
<evidence type="ECO:0000313" key="3">
    <source>
        <dbReference type="EMBL" id="KAJ8471244.1"/>
    </source>
</evidence>
<protein>
    <submittedName>
        <fullName evidence="3">Uncharacterized protein</fullName>
    </submittedName>
</protein>
<name>A0AAV8QJL7_ENSVE</name>
<evidence type="ECO:0000256" key="2">
    <source>
        <dbReference type="SAM" id="SignalP"/>
    </source>
</evidence>
<feature type="region of interest" description="Disordered" evidence="1">
    <location>
        <begin position="47"/>
        <end position="79"/>
    </location>
</feature>
<evidence type="ECO:0000256" key="1">
    <source>
        <dbReference type="SAM" id="MobiDB-lite"/>
    </source>
</evidence>